<evidence type="ECO:0000313" key="2">
    <source>
        <dbReference type="EMBL" id="MEN3540058.1"/>
    </source>
</evidence>
<evidence type="ECO:0000313" key="3">
    <source>
        <dbReference type="Proteomes" id="UP001447516"/>
    </source>
</evidence>
<keyword evidence="3" id="KW-1185">Reference proteome</keyword>
<feature type="compositionally biased region" description="Low complexity" evidence="1">
    <location>
        <begin position="294"/>
        <end position="303"/>
    </location>
</feature>
<sequence length="345" mass="37492">MRIIRHLLARLARRPALGDALVEIESVEVDPDPVPIGGEDTAEVTVEVVTSGPAAEVRGELTAPDESRTRLRFECVERTPFEERWRAGHVFGRDAAAGRWRVAVAAGDAVEEREFEVHAEEKPRRSRIEGLELSPDPVDEGSPLTVSGRLEATTGEDDWGGLPERTVALLFRADDMLARREVARVVTGRSGRFDATVTAAESGFWSAEFRVSAEDGARVTSTRSAEVRSTVRSAGARTRITYSAKPKSGRPGRKATHTGTLLVRVEPAGRPARWDPLPQQRVRLWFDPAGSGAGAVQGSATTGSNGGFTLRKKVPSTGDWHVRFDSQAPAQRRSCKSPVRKLTAS</sequence>
<protein>
    <submittedName>
        <fullName evidence="2">Uncharacterized protein</fullName>
    </submittedName>
</protein>
<feature type="region of interest" description="Disordered" evidence="1">
    <location>
        <begin position="121"/>
        <end position="144"/>
    </location>
</feature>
<name>A0ABV0AXQ3_9ACTN</name>
<evidence type="ECO:0000256" key="1">
    <source>
        <dbReference type="SAM" id="MobiDB-lite"/>
    </source>
</evidence>
<feature type="compositionally biased region" description="Basic and acidic residues" evidence="1">
    <location>
        <begin position="121"/>
        <end position="130"/>
    </location>
</feature>
<proteinExistence type="predicted"/>
<dbReference type="Proteomes" id="UP001447516">
    <property type="component" value="Unassembled WGS sequence"/>
</dbReference>
<feature type="region of interest" description="Disordered" evidence="1">
    <location>
        <begin position="292"/>
        <end position="345"/>
    </location>
</feature>
<comment type="caution">
    <text evidence="2">The sequence shown here is derived from an EMBL/GenBank/DDBJ whole genome shotgun (WGS) entry which is preliminary data.</text>
</comment>
<organism evidence="2 3">
    <name type="scientific">Microbispora maris</name>
    <dbReference type="NCBI Taxonomy" id="3144104"/>
    <lineage>
        <taxon>Bacteria</taxon>
        <taxon>Bacillati</taxon>
        <taxon>Actinomycetota</taxon>
        <taxon>Actinomycetes</taxon>
        <taxon>Streptosporangiales</taxon>
        <taxon>Streptosporangiaceae</taxon>
        <taxon>Microbispora</taxon>
    </lineage>
</organism>
<gene>
    <name evidence="2" type="ORF">AAH991_33455</name>
</gene>
<dbReference type="EMBL" id="JBDJAW010000042">
    <property type="protein sequence ID" value="MEN3540058.1"/>
    <property type="molecule type" value="Genomic_DNA"/>
</dbReference>
<reference evidence="2 3" key="1">
    <citation type="submission" date="2024-05" db="EMBL/GenBank/DDBJ databases">
        <title>Microbispora sp.ZYX-F-249.</title>
        <authorList>
            <person name="Xie H."/>
        </authorList>
    </citation>
    <scope>NUCLEOTIDE SEQUENCE [LARGE SCALE GENOMIC DNA]</scope>
    <source>
        <strain evidence="2 3">ZYX-F-249</strain>
    </source>
</reference>
<dbReference type="RefSeq" id="WP_346229920.1">
    <property type="nucleotide sequence ID" value="NZ_JBDJAW010000042.1"/>
</dbReference>
<accession>A0ABV0AXQ3</accession>